<gene>
    <name evidence="2" type="ORF">PHYEVI_LOCUS3098</name>
</gene>
<evidence type="ECO:0000313" key="3">
    <source>
        <dbReference type="Proteomes" id="UP001153712"/>
    </source>
</evidence>
<dbReference type="Proteomes" id="UP001153712">
    <property type="component" value="Chromosome 12"/>
</dbReference>
<organism evidence="2 3">
    <name type="scientific">Phyllotreta striolata</name>
    <name type="common">Striped flea beetle</name>
    <name type="synonym">Crioceris striolata</name>
    <dbReference type="NCBI Taxonomy" id="444603"/>
    <lineage>
        <taxon>Eukaryota</taxon>
        <taxon>Metazoa</taxon>
        <taxon>Ecdysozoa</taxon>
        <taxon>Arthropoda</taxon>
        <taxon>Hexapoda</taxon>
        <taxon>Insecta</taxon>
        <taxon>Pterygota</taxon>
        <taxon>Neoptera</taxon>
        <taxon>Endopterygota</taxon>
        <taxon>Coleoptera</taxon>
        <taxon>Polyphaga</taxon>
        <taxon>Cucujiformia</taxon>
        <taxon>Chrysomeloidea</taxon>
        <taxon>Chrysomelidae</taxon>
        <taxon>Galerucinae</taxon>
        <taxon>Alticini</taxon>
        <taxon>Phyllotreta</taxon>
    </lineage>
</organism>
<accession>A0A9N9TMF7</accession>
<evidence type="ECO:0000256" key="1">
    <source>
        <dbReference type="SAM" id="MobiDB-lite"/>
    </source>
</evidence>
<protein>
    <submittedName>
        <fullName evidence="2">Uncharacterized protein</fullName>
    </submittedName>
</protein>
<keyword evidence="3" id="KW-1185">Reference proteome</keyword>
<name>A0A9N9TMF7_PHYSR</name>
<reference evidence="2" key="1">
    <citation type="submission" date="2022-01" db="EMBL/GenBank/DDBJ databases">
        <authorList>
            <person name="King R."/>
        </authorList>
    </citation>
    <scope>NUCLEOTIDE SEQUENCE</scope>
</reference>
<sequence>MNPIDEILNDDDDDLDKSQSSFSCVSQMESVAEEFDRCKNPLQDIAEILRLKGGKPKRSKICPDCEAAKADKELKLASATKKKELREAMAMSSRCALHEQRDSEQSDTAPVAAPAPAIVEVPPEPAAVATEGEPVADVGEPEPEAVVERRKSKMKSVLKFARLSRSEVDVPEATVTRTDEQPGTSGFQGRDKKEGWFPRVGMHSTEIYKLAMFLLFYNVFTSFR</sequence>
<evidence type="ECO:0000313" key="2">
    <source>
        <dbReference type="EMBL" id="CAG9856679.1"/>
    </source>
</evidence>
<dbReference type="OrthoDB" id="10670681at2759"/>
<feature type="region of interest" description="Disordered" evidence="1">
    <location>
        <begin position="1"/>
        <end position="22"/>
    </location>
</feature>
<proteinExistence type="predicted"/>
<feature type="region of interest" description="Disordered" evidence="1">
    <location>
        <begin position="171"/>
        <end position="193"/>
    </location>
</feature>
<dbReference type="EMBL" id="OU900105">
    <property type="protein sequence ID" value="CAG9856679.1"/>
    <property type="molecule type" value="Genomic_DNA"/>
</dbReference>
<dbReference type="AlphaFoldDB" id="A0A9N9TMF7"/>